<comment type="caution">
    <text evidence="7">The sequence shown here is derived from an EMBL/GenBank/DDBJ whole genome shotgun (WGS) entry which is preliminary data.</text>
</comment>
<dbReference type="Gene3D" id="3.20.20.300">
    <property type="entry name" value="Glycoside hydrolase, family 3, N-terminal domain"/>
    <property type="match status" value="1"/>
</dbReference>
<keyword evidence="4" id="KW-0378">Hydrolase</keyword>
<dbReference type="EC" id="3.2.1.52" evidence="3"/>
<proteinExistence type="inferred from homology"/>
<dbReference type="InterPro" id="IPR019800">
    <property type="entry name" value="Glyco_hydro_3_AS"/>
</dbReference>
<dbReference type="AlphaFoldDB" id="A0A9D1GBY6"/>
<dbReference type="GO" id="GO:0009254">
    <property type="term" value="P:peptidoglycan turnover"/>
    <property type="evidence" value="ECO:0007669"/>
    <property type="project" value="TreeGrafter"/>
</dbReference>
<evidence type="ECO:0000256" key="5">
    <source>
        <dbReference type="ARBA" id="ARBA00023295"/>
    </source>
</evidence>
<accession>A0A9D1GBY6</accession>
<feature type="domain" description="Glycoside hydrolase family 3 N-terminal" evidence="6">
    <location>
        <begin position="133"/>
        <end position="440"/>
    </location>
</feature>
<evidence type="ECO:0000256" key="3">
    <source>
        <dbReference type="ARBA" id="ARBA00012663"/>
    </source>
</evidence>
<dbReference type="PROSITE" id="PS51257">
    <property type="entry name" value="PROKAR_LIPOPROTEIN"/>
    <property type="match status" value="1"/>
</dbReference>
<dbReference type="GO" id="GO:0005975">
    <property type="term" value="P:carbohydrate metabolic process"/>
    <property type="evidence" value="ECO:0007669"/>
    <property type="project" value="InterPro"/>
</dbReference>
<comment type="similarity">
    <text evidence="2">Belongs to the glycosyl hydrolase 3 family.</text>
</comment>
<sequence>MKKKIIGGSIILLILVIGGIVIGCNFNDNKSTPKTLTATVIGVNDGTFTVQDSNNIIYTFGLDDNSLEIGEVVKLEYDGSLNKNKEKQDNKVLGYKTVNGTSDSEGIPSEWQDNGIFKDFYIFAAKKLKTMSLDEKISQLLLVRYPDNPIETLENYQFGGYVFFEKDFRDKTKPEVKDMINNLQNVSKVPILTAVDEEGGTVVRVSSNPNLASSKFESPRDLYLSGGFDKIKQDTINKSILLNELGLNLNLAPVVDVSTNSSDYMYKRALGENTDLTSTYAKTVINASKGLGVSYTLKHFPGYGNNADTHTGSVTDNRTYDDIVKNDLPPFEAGINEGAEAVLVSHNIVTNIDSSNPASLSTNIHNLLRNKLGFTGIIISDDLAMGAVSSIDNVAVKAIMAGNDLIITTDYEESFNDIKDAVNNKTIDEGLIDKLAFRVLAWKYYKGLIFENQK</sequence>
<evidence type="ECO:0000256" key="1">
    <source>
        <dbReference type="ARBA" id="ARBA00001231"/>
    </source>
</evidence>
<dbReference type="PANTHER" id="PTHR30480:SF13">
    <property type="entry name" value="BETA-HEXOSAMINIDASE"/>
    <property type="match status" value="1"/>
</dbReference>
<dbReference type="Proteomes" id="UP000886833">
    <property type="component" value="Unassembled WGS sequence"/>
</dbReference>
<dbReference type="PANTHER" id="PTHR30480">
    <property type="entry name" value="BETA-HEXOSAMINIDASE-RELATED"/>
    <property type="match status" value="1"/>
</dbReference>
<dbReference type="InterPro" id="IPR036962">
    <property type="entry name" value="Glyco_hydro_3_N_sf"/>
</dbReference>
<evidence type="ECO:0000313" key="8">
    <source>
        <dbReference type="Proteomes" id="UP000886833"/>
    </source>
</evidence>
<comment type="catalytic activity">
    <reaction evidence="1">
        <text>Hydrolysis of terminal non-reducing N-acetyl-D-hexosamine residues in N-acetyl-beta-D-hexosaminides.</text>
        <dbReference type="EC" id="3.2.1.52"/>
    </reaction>
</comment>
<evidence type="ECO:0000256" key="2">
    <source>
        <dbReference type="ARBA" id="ARBA00005336"/>
    </source>
</evidence>
<evidence type="ECO:0000256" key="4">
    <source>
        <dbReference type="ARBA" id="ARBA00022801"/>
    </source>
</evidence>
<reference evidence="7" key="2">
    <citation type="journal article" date="2021" name="PeerJ">
        <title>Extensive microbial diversity within the chicken gut microbiome revealed by metagenomics and culture.</title>
        <authorList>
            <person name="Gilroy R."/>
            <person name="Ravi A."/>
            <person name="Getino M."/>
            <person name="Pursley I."/>
            <person name="Horton D.L."/>
            <person name="Alikhan N.F."/>
            <person name="Baker D."/>
            <person name="Gharbi K."/>
            <person name="Hall N."/>
            <person name="Watson M."/>
            <person name="Adriaenssens E.M."/>
            <person name="Foster-Nyarko E."/>
            <person name="Jarju S."/>
            <person name="Secka A."/>
            <person name="Antonio M."/>
            <person name="Oren A."/>
            <person name="Chaudhuri R.R."/>
            <person name="La Ragione R."/>
            <person name="Hildebrand F."/>
            <person name="Pallen M.J."/>
        </authorList>
    </citation>
    <scope>NUCLEOTIDE SEQUENCE</scope>
    <source>
        <strain evidence="7">CHK195-26880</strain>
    </source>
</reference>
<name>A0A9D1GBY6_9FIRM</name>
<dbReference type="PROSITE" id="PS00775">
    <property type="entry name" value="GLYCOSYL_HYDROL_F3"/>
    <property type="match status" value="1"/>
</dbReference>
<dbReference type="SUPFAM" id="SSF51445">
    <property type="entry name" value="(Trans)glycosidases"/>
    <property type="match status" value="1"/>
</dbReference>
<evidence type="ECO:0000259" key="6">
    <source>
        <dbReference type="Pfam" id="PF00933"/>
    </source>
</evidence>
<reference evidence="7" key="1">
    <citation type="submission" date="2020-10" db="EMBL/GenBank/DDBJ databases">
        <authorList>
            <person name="Gilroy R."/>
        </authorList>
    </citation>
    <scope>NUCLEOTIDE SEQUENCE</scope>
    <source>
        <strain evidence="7">CHK195-26880</strain>
    </source>
</reference>
<gene>
    <name evidence="7" type="ORF">IAB59_07475</name>
</gene>
<dbReference type="InterPro" id="IPR001764">
    <property type="entry name" value="Glyco_hydro_3_N"/>
</dbReference>
<dbReference type="InterPro" id="IPR050226">
    <property type="entry name" value="NagZ_Beta-hexosaminidase"/>
</dbReference>
<evidence type="ECO:0000313" key="7">
    <source>
        <dbReference type="EMBL" id="HIT38297.1"/>
    </source>
</evidence>
<protein>
    <recommendedName>
        <fullName evidence="3">beta-N-acetylhexosaminidase</fullName>
        <ecNumber evidence="3">3.2.1.52</ecNumber>
    </recommendedName>
</protein>
<dbReference type="EMBL" id="DVKQ01000097">
    <property type="protein sequence ID" value="HIT38297.1"/>
    <property type="molecule type" value="Genomic_DNA"/>
</dbReference>
<dbReference type="InterPro" id="IPR017853">
    <property type="entry name" value="GH"/>
</dbReference>
<keyword evidence="5" id="KW-0326">Glycosidase</keyword>
<dbReference type="Pfam" id="PF00933">
    <property type="entry name" value="Glyco_hydro_3"/>
    <property type="match status" value="1"/>
</dbReference>
<dbReference type="GO" id="GO:0004563">
    <property type="term" value="F:beta-N-acetylhexosaminidase activity"/>
    <property type="evidence" value="ECO:0007669"/>
    <property type="project" value="UniProtKB-EC"/>
</dbReference>
<organism evidence="7 8">
    <name type="scientific">Candidatus Onthousia faecipullorum</name>
    <dbReference type="NCBI Taxonomy" id="2840887"/>
    <lineage>
        <taxon>Bacteria</taxon>
        <taxon>Bacillati</taxon>
        <taxon>Bacillota</taxon>
        <taxon>Bacilli</taxon>
        <taxon>Candidatus Onthousia</taxon>
    </lineage>
</organism>